<organism evidence="1 2">
    <name type="scientific">Saccharopolyspora spinosa</name>
    <dbReference type="NCBI Taxonomy" id="60894"/>
    <lineage>
        <taxon>Bacteria</taxon>
        <taxon>Bacillati</taxon>
        <taxon>Actinomycetota</taxon>
        <taxon>Actinomycetes</taxon>
        <taxon>Pseudonocardiales</taxon>
        <taxon>Pseudonocardiaceae</taxon>
        <taxon>Saccharopolyspora</taxon>
    </lineage>
</organism>
<comment type="caution">
    <text evidence="1">The sequence shown here is derived from an EMBL/GenBank/DDBJ whole genome shotgun (WGS) entry which is preliminary data.</text>
</comment>
<dbReference type="EMBL" id="PJNB01000001">
    <property type="protein sequence ID" value="PKW13141.1"/>
    <property type="molecule type" value="Genomic_DNA"/>
</dbReference>
<protein>
    <submittedName>
        <fullName evidence="1">Uncharacterized protein</fullName>
    </submittedName>
</protein>
<gene>
    <name evidence="1" type="ORF">A8926_0648</name>
</gene>
<dbReference type="STRING" id="994479.GCA_000194155_06043"/>
<dbReference type="Proteomes" id="UP000233786">
    <property type="component" value="Unassembled WGS sequence"/>
</dbReference>
<evidence type="ECO:0000313" key="2">
    <source>
        <dbReference type="Proteomes" id="UP000233786"/>
    </source>
</evidence>
<sequence length="33" mass="3945">MSLKYCPACDCDKWLYSHSQDAFCKRFVKVKRS</sequence>
<dbReference type="AlphaFoldDB" id="A0A2N3XR79"/>
<accession>A0A2N3XR79</accession>
<proteinExistence type="predicted"/>
<keyword evidence="2" id="KW-1185">Reference proteome</keyword>
<reference evidence="1" key="1">
    <citation type="submission" date="2017-12" db="EMBL/GenBank/DDBJ databases">
        <title>Sequencing the genomes of 1000 Actinobacteria strains.</title>
        <authorList>
            <person name="Klenk H.-P."/>
        </authorList>
    </citation>
    <scope>NUCLEOTIDE SEQUENCE [LARGE SCALE GENOMIC DNA]</scope>
    <source>
        <strain evidence="1">DSM 44228</strain>
    </source>
</reference>
<name>A0A2N3XR79_SACSN</name>
<evidence type="ECO:0000313" key="1">
    <source>
        <dbReference type="EMBL" id="PKW13141.1"/>
    </source>
</evidence>